<name>A0A3P6DB46_BRAOL</name>
<evidence type="ECO:0000313" key="2">
    <source>
        <dbReference type="EMBL" id="VDD21494.1"/>
    </source>
</evidence>
<feature type="region of interest" description="Disordered" evidence="1">
    <location>
        <begin position="27"/>
        <end position="53"/>
    </location>
</feature>
<evidence type="ECO:0000256" key="1">
    <source>
        <dbReference type="SAM" id="MobiDB-lite"/>
    </source>
</evidence>
<protein>
    <submittedName>
        <fullName evidence="2">Uncharacterized protein</fullName>
    </submittedName>
</protein>
<organism evidence="2">
    <name type="scientific">Brassica oleracea</name>
    <name type="common">Wild cabbage</name>
    <dbReference type="NCBI Taxonomy" id="3712"/>
    <lineage>
        <taxon>Eukaryota</taxon>
        <taxon>Viridiplantae</taxon>
        <taxon>Streptophyta</taxon>
        <taxon>Embryophyta</taxon>
        <taxon>Tracheophyta</taxon>
        <taxon>Spermatophyta</taxon>
        <taxon>Magnoliopsida</taxon>
        <taxon>eudicotyledons</taxon>
        <taxon>Gunneridae</taxon>
        <taxon>Pentapetalae</taxon>
        <taxon>rosids</taxon>
        <taxon>malvids</taxon>
        <taxon>Brassicales</taxon>
        <taxon>Brassicaceae</taxon>
        <taxon>Brassiceae</taxon>
        <taxon>Brassica</taxon>
    </lineage>
</organism>
<sequence>MAAAANSDSAAAAGTCDDFAVVTEYEKKKPKSHKPTIAKKVGKNRKKETDEDELDISITRNASDKQKMEKDSWRLDGRGKVSTRKHVGKLYPRLSEEIDIDPKWVPLLDYLTTFVLKESHFVQMYERHMPSLQINVLSAQERLDYLLSVGVKHRDIKRMLLS</sequence>
<accession>A0A3P6DB46</accession>
<dbReference type="EMBL" id="LR031874">
    <property type="protein sequence ID" value="VDD21494.1"/>
    <property type="molecule type" value="Genomic_DNA"/>
</dbReference>
<reference evidence="2" key="1">
    <citation type="submission" date="2018-11" db="EMBL/GenBank/DDBJ databases">
        <authorList>
            <consortium name="Genoscope - CEA"/>
            <person name="William W."/>
        </authorList>
    </citation>
    <scope>NUCLEOTIDE SEQUENCE</scope>
</reference>
<feature type="compositionally biased region" description="Basic residues" evidence="1">
    <location>
        <begin position="28"/>
        <end position="46"/>
    </location>
</feature>
<proteinExistence type="predicted"/>
<gene>
    <name evidence="2" type="ORF">BOLC2T07758H</name>
</gene>
<dbReference type="AlphaFoldDB" id="A0A3P6DB46"/>